<keyword evidence="1 3" id="KW-0560">Oxidoreductase</keyword>
<dbReference type="SUPFAM" id="SSF51679">
    <property type="entry name" value="Bacterial luciferase-like"/>
    <property type="match status" value="1"/>
</dbReference>
<evidence type="ECO:0000313" key="4">
    <source>
        <dbReference type="Proteomes" id="UP001597083"/>
    </source>
</evidence>
<proteinExistence type="predicted"/>
<dbReference type="Pfam" id="PF00296">
    <property type="entry name" value="Bac_luciferase"/>
    <property type="match status" value="1"/>
</dbReference>
<dbReference type="InterPro" id="IPR036661">
    <property type="entry name" value="Luciferase-like_sf"/>
</dbReference>
<evidence type="ECO:0000256" key="1">
    <source>
        <dbReference type="ARBA" id="ARBA00023002"/>
    </source>
</evidence>
<dbReference type="InterPro" id="IPR011251">
    <property type="entry name" value="Luciferase-like_dom"/>
</dbReference>
<dbReference type="Proteomes" id="UP001597083">
    <property type="component" value="Unassembled WGS sequence"/>
</dbReference>
<evidence type="ECO:0000259" key="2">
    <source>
        <dbReference type="Pfam" id="PF00296"/>
    </source>
</evidence>
<sequence length="114" mass="13043">MRHGVMILPEHRWPQARDVWTRAERMGFEHAWTYDHLMWRWFKDRPWFATIPTLTAVAAVTSRIRLGMLVASPNFRHPVNLAKELMTLDDISDGRLVCGVGAGADGFDARIRGG</sequence>
<name>A0ABW3CQN4_9ACTN</name>
<organism evidence="3 4">
    <name type="scientific">Actinomadura adrarensis</name>
    <dbReference type="NCBI Taxonomy" id="1819600"/>
    <lineage>
        <taxon>Bacteria</taxon>
        <taxon>Bacillati</taxon>
        <taxon>Actinomycetota</taxon>
        <taxon>Actinomycetes</taxon>
        <taxon>Streptosporangiales</taxon>
        <taxon>Thermomonosporaceae</taxon>
        <taxon>Actinomadura</taxon>
    </lineage>
</organism>
<dbReference type="Gene3D" id="3.20.20.30">
    <property type="entry name" value="Luciferase-like domain"/>
    <property type="match status" value="1"/>
</dbReference>
<dbReference type="GO" id="GO:0016491">
    <property type="term" value="F:oxidoreductase activity"/>
    <property type="evidence" value="ECO:0007669"/>
    <property type="project" value="UniProtKB-KW"/>
</dbReference>
<dbReference type="EMBL" id="JBHTIR010004278">
    <property type="protein sequence ID" value="MFD0856850.1"/>
    <property type="molecule type" value="Genomic_DNA"/>
</dbReference>
<dbReference type="EC" id="1.-.-.-" evidence="3"/>
<dbReference type="PANTHER" id="PTHR43244:SF1">
    <property type="entry name" value="5,10-METHYLENETETRAHYDROMETHANOPTERIN REDUCTASE"/>
    <property type="match status" value="1"/>
</dbReference>
<dbReference type="PANTHER" id="PTHR43244">
    <property type="match status" value="1"/>
</dbReference>
<accession>A0ABW3CQN4</accession>
<feature type="non-terminal residue" evidence="3">
    <location>
        <position position="114"/>
    </location>
</feature>
<keyword evidence="4" id="KW-1185">Reference proteome</keyword>
<reference evidence="4" key="1">
    <citation type="journal article" date="2019" name="Int. J. Syst. Evol. Microbiol.">
        <title>The Global Catalogue of Microorganisms (GCM) 10K type strain sequencing project: providing services to taxonomists for standard genome sequencing and annotation.</title>
        <authorList>
            <consortium name="The Broad Institute Genomics Platform"/>
            <consortium name="The Broad Institute Genome Sequencing Center for Infectious Disease"/>
            <person name="Wu L."/>
            <person name="Ma J."/>
        </authorList>
    </citation>
    <scope>NUCLEOTIDE SEQUENCE [LARGE SCALE GENOMIC DNA]</scope>
    <source>
        <strain evidence="4">JCM 31696</strain>
    </source>
</reference>
<protein>
    <submittedName>
        <fullName evidence="3">LLM class flavin-dependent oxidoreductase</fullName>
        <ecNumber evidence="3">1.-.-.-</ecNumber>
    </submittedName>
</protein>
<gene>
    <name evidence="3" type="ORF">ACFQ07_31750</name>
</gene>
<dbReference type="InterPro" id="IPR050564">
    <property type="entry name" value="F420-G6PD/mer"/>
</dbReference>
<evidence type="ECO:0000313" key="3">
    <source>
        <dbReference type="EMBL" id="MFD0856850.1"/>
    </source>
</evidence>
<comment type="caution">
    <text evidence="3">The sequence shown here is derived from an EMBL/GenBank/DDBJ whole genome shotgun (WGS) entry which is preliminary data.</text>
</comment>
<feature type="domain" description="Luciferase-like" evidence="2">
    <location>
        <begin position="3"/>
        <end position="106"/>
    </location>
</feature>